<feature type="transmembrane region" description="Helical" evidence="1">
    <location>
        <begin position="386"/>
        <end position="407"/>
    </location>
</feature>
<feature type="transmembrane region" description="Helical" evidence="1">
    <location>
        <begin position="342"/>
        <end position="366"/>
    </location>
</feature>
<feature type="transmembrane region" description="Helical" evidence="1">
    <location>
        <begin position="170"/>
        <end position="189"/>
    </location>
</feature>
<gene>
    <name evidence="2" type="ORF">AAE02nite_41340</name>
</gene>
<feature type="transmembrane region" description="Helical" evidence="1">
    <location>
        <begin position="142"/>
        <end position="163"/>
    </location>
</feature>
<dbReference type="EMBL" id="BJYS01000037">
    <property type="protein sequence ID" value="GEO06470.1"/>
    <property type="molecule type" value="Genomic_DNA"/>
</dbReference>
<organism evidence="2 3">
    <name type="scientific">Adhaeribacter aerolatus</name>
    <dbReference type="NCBI Taxonomy" id="670289"/>
    <lineage>
        <taxon>Bacteria</taxon>
        <taxon>Pseudomonadati</taxon>
        <taxon>Bacteroidota</taxon>
        <taxon>Cytophagia</taxon>
        <taxon>Cytophagales</taxon>
        <taxon>Hymenobacteraceae</taxon>
        <taxon>Adhaeribacter</taxon>
    </lineage>
</organism>
<dbReference type="Proteomes" id="UP000321532">
    <property type="component" value="Unassembled WGS sequence"/>
</dbReference>
<evidence type="ECO:0000313" key="2">
    <source>
        <dbReference type="EMBL" id="GEO06470.1"/>
    </source>
</evidence>
<keyword evidence="1" id="KW-1133">Transmembrane helix</keyword>
<keyword evidence="1" id="KW-0812">Transmembrane</keyword>
<dbReference type="AlphaFoldDB" id="A0A512B3C9"/>
<feature type="transmembrane region" description="Helical" evidence="1">
    <location>
        <begin position="313"/>
        <end position="333"/>
    </location>
</feature>
<feature type="transmembrane region" description="Helical" evidence="1">
    <location>
        <begin position="252"/>
        <end position="270"/>
    </location>
</feature>
<protein>
    <submittedName>
        <fullName evidence="2">DUF5009 domain-containing protein</fullName>
    </submittedName>
</protein>
<reference evidence="2 3" key="1">
    <citation type="submission" date="2019-07" db="EMBL/GenBank/DDBJ databases">
        <title>Whole genome shotgun sequence of Adhaeribacter aerolatus NBRC 106133.</title>
        <authorList>
            <person name="Hosoyama A."/>
            <person name="Uohara A."/>
            <person name="Ohji S."/>
            <person name="Ichikawa N."/>
        </authorList>
    </citation>
    <scope>NUCLEOTIDE SEQUENCE [LARGE SCALE GENOMIC DNA]</scope>
    <source>
        <strain evidence="2 3">NBRC 106133</strain>
    </source>
</reference>
<proteinExistence type="predicted"/>
<keyword evidence="3" id="KW-1185">Reference proteome</keyword>
<accession>A0A512B3C9</accession>
<feature type="transmembrane region" description="Helical" evidence="1">
    <location>
        <begin position="282"/>
        <end position="301"/>
    </location>
</feature>
<dbReference type="PANTHER" id="PTHR31061:SF24">
    <property type="entry name" value="LD22376P"/>
    <property type="match status" value="1"/>
</dbReference>
<feature type="transmembrane region" description="Helical" evidence="1">
    <location>
        <begin position="118"/>
        <end position="136"/>
    </location>
</feature>
<dbReference type="RefSeq" id="WP_307725561.1">
    <property type="nucleotide sequence ID" value="NZ_BJYS01000037.1"/>
</dbReference>
<sequence>MQLVASPTTKANSAAAEAMPVIPPLVNQRLGSVDVYRGFVMLLMMAEVLSFRKVSEALPDSKFWQFLSFHQSHVPWVGCSLHDLIQPSFSFLVGVALPFSLGSRLARGATFGPLFRHALTRSLILIALGIFLRSMHADRTNFIFTDTLAQIGLGYTFLFTLGFYTPRIQIIALSVILLGYWALFALSPLPGAGFDYTITGITPDWEHNLQGFAAHWNNNVNIAWAFDRWFLNLFPRETVFEFNKGGYATLNFIPTLGTMILGLLAGNILRSAPIAPKGKIRMFIISGLALVLAGLLLHVAGINPIVKRIWTPAWVLFSGGLCFLLLSFFYGLIDVGNKRKWAFFLMVIGMNSIAAYLIAHGVDAFIADSLSIHLGKNYAQIFGVPYATLVKGGLVLLTEWLILYWLYRKKIFIKI</sequence>
<comment type="caution">
    <text evidence="2">The sequence shown here is derived from an EMBL/GenBank/DDBJ whole genome shotgun (WGS) entry which is preliminary data.</text>
</comment>
<dbReference type="PANTHER" id="PTHR31061">
    <property type="entry name" value="LD22376P"/>
    <property type="match status" value="1"/>
</dbReference>
<evidence type="ECO:0000313" key="3">
    <source>
        <dbReference type="Proteomes" id="UP000321532"/>
    </source>
</evidence>
<name>A0A512B3C9_9BACT</name>
<keyword evidence="1" id="KW-0472">Membrane</keyword>
<evidence type="ECO:0000256" key="1">
    <source>
        <dbReference type="SAM" id="Phobius"/>
    </source>
</evidence>